<reference evidence="2" key="1">
    <citation type="submission" date="2021-02" db="EMBL/GenBank/DDBJ databases">
        <title>First Annotated Genome of the Yellow-green Alga Tribonema minus.</title>
        <authorList>
            <person name="Mahan K.M."/>
        </authorList>
    </citation>
    <scope>NUCLEOTIDE SEQUENCE</scope>
    <source>
        <strain evidence="2">UTEX B ZZ1240</strain>
    </source>
</reference>
<evidence type="ECO:0000313" key="2">
    <source>
        <dbReference type="EMBL" id="KAG5181264.1"/>
    </source>
</evidence>
<dbReference type="InterPro" id="IPR029063">
    <property type="entry name" value="SAM-dependent_MTases_sf"/>
</dbReference>
<evidence type="ECO:0000256" key="1">
    <source>
        <dbReference type="SAM" id="MobiDB-lite"/>
    </source>
</evidence>
<feature type="region of interest" description="Disordered" evidence="1">
    <location>
        <begin position="162"/>
        <end position="182"/>
    </location>
</feature>
<feature type="region of interest" description="Disordered" evidence="1">
    <location>
        <begin position="93"/>
        <end position="124"/>
    </location>
</feature>
<organism evidence="2 3">
    <name type="scientific">Tribonema minus</name>
    <dbReference type="NCBI Taxonomy" id="303371"/>
    <lineage>
        <taxon>Eukaryota</taxon>
        <taxon>Sar</taxon>
        <taxon>Stramenopiles</taxon>
        <taxon>Ochrophyta</taxon>
        <taxon>PX clade</taxon>
        <taxon>Xanthophyceae</taxon>
        <taxon>Tribonematales</taxon>
        <taxon>Tribonemataceae</taxon>
        <taxon>Tribonema</taxon>
    </lineage>
</organism>
<dbReference type="Gene3D" id="3.40.50.150">
    <property type="entry name" value="Vaccinia Virus protein VP39"/>
    <property type="match status" value="1"/>
</dbReference>
<feature type="region of interest" description="Disordered" evidence="1">
    <location>
        <begin position="668"/>
        <end position="692"/>
    </location>
</feature>
<feature type="region of interest" description="Disordered" evidence="1">
    <location>
        <begin position="1"/>
        <end position="59"/>
    </location>
</feature>
<evidence type="ECO:0000313" key="3">
    <source>
        <dbReference type="Proteomes" id="UP000664859"/>
    </source>
</evidence>
<gene>
    <name evidence="2" type="ORF">JKP88DRAFT_273345</name>
</gene>
<dbReference type="Proteomes" id="UP000664859">
    <property type="component" value="Unassembled WGS sequence"/>
</dbReference>
<name>A0A835Z1I7_9STRA</name>
<feature type="compositionally biased region" description="Low complexity" evidence="1">
    <location>
        <begin position="162"/>
        <end position="172"/>
    </location>
</feature>
<protein>
    <submittedName>
        <fullName evidence="2">Uncharacterized protein</fullName>
    </submittedName>
</protein>
<dbReference type="EMBL" id="JAFCMP010000334">
    <property type="protein sequence ID" value="KAG5181264.1"/>
    <property type="molecule type" value="Genomic_DNA"/>
</dbReference>
<accession>A0A835Z1I7</accession>
<feature type="compositionally biased region" description="Low complexity" evidence="1">
    <location>
        <begin position="546"/>
        <end position="555"/>
    </location>
</feature>
<feature type="region of interest" description="Disordered" evidence="1">
    <location>
        <begin position="527"/>
        <end position="570"/>
    </location>
</feature>
<comment type="caution">
    <text evidence="2">The sequence shown here is derived from an EMBL/GenBank/DDBJ whole genome shotgun (WGS) entry which is preliminary data.</text>
</comment>
<keyword evidence="3" id="KW-1185">Reference proteome</keyword>
<feature type="compositionally biased region" description="Basic and acidic residues" evidence="1">
    <location>
        <begin position="1"/>
        <end position="10"/>
    </location>
</feature>
<feature type="compositionally biased region" description="Acidic residues" evidence="1">
    <location>
        <begin position="43"/>
        <end position="52"/>
    </location>
</feature>
<dbReference type="AlphaFoldDB" id="A0A835Z1I7"/>
<sequence length="913" mass="93054">MRRAFEERGIARAQPGALARQRLCFDEEGGEDDTASTAGTSLAEEDSEEDPDPCPTTDSICAVYDAEGYDSMNMDTVRNAFFRKAIKAAAAGLRTRHDALQPPRRKRPRSPAATPPPAAVAAAGGAADAPAAAAALGAEAERELTAAEAAAAAAAEAEAAASPAERCSSSSSAPPPPPAKRAKLRSNWLEIGCGARALLTQEILLADEAAEVTAFELNGESAVAARRTLREGRAARHRQRCRIVTGSSSKHGPSKRCAAGAIDAVVFEIFGFIACAAGAIDAVVFEIFGFIASSEGVARSIGDLRRAWRLNAGVALVPSGAATFYAPVEVTAASVALGALYVTERLMLVRKLDFAACMLSAERLVLVRKLDFAACMLSAKVGVLEQFDFSDPDATAPKRRQHHATRFVMLRDGFVSGLGMFVTLVADGTAADVRRWPHSTYHADYTRGRLWVSSNMCDAAPATNWRNPIVRFPARVAVRQGDALQVCAVSACADEQPHFSFVVTLFRRGGGGAGSVISCSTGGGGGGAAVDDGSGSSGSSGGSGSTGRSCSSPGQGRDRSSSGGGCGQGRGGSGSYRCSDGGACSTPEQGDASRYAGHSSGGYSGYDCHHIPSSMKLGGGGGAHHVLGMCGDTLKSAWKRCRGDSSGGGGGAARRCCCGASRSCSSAPSPGSSGCGGAARAQHSGDDGSRRRGCCKSSDRDLGALVRVHTFCCEDAYDGGGSTGACSSNSMRVAALGGDSSGPMRCYGRRSSGSSTGGKDFAGGANTTISGSAWNHANGEDAMARDAGDGYGDMEHAQHSGSTGSGFKAILAVAEMIKNEDEPFKISNAGRNGGSSGGSIGRRGCCSDGGCCPKMHPIDIVKRQGSGGGGGGGSSDGGGCCRSCGGKVVAPFELDMAAMYPTFVKVPPDLLRA</sequence>
<feature type="compositionally biased region" description="Gly residues" evidence="1">
    <location>
        <begin position="535"/>
        <end position="545"/>
    </location>
</feature>
<proteinExistence type="predicted"/>